<organism evidence="4 5">
    <name type="scientific">Geodermatophilus amargosae</name>
    <dbReference type="NCBI Taxonomy" id="1296565"/>
    <lineage>
        <taxon>Bacteria</taxon>
        <taxon>Bacillati</taxon>
        <taxon>Actinomycetota</taxon>
        <taxon>Actinomycetes</taxon>
        <taxon>Geodermatophilales</taxon>
        <taxon>Geodermatophilaceae</taxon>
        <taxon>Geodermatophilus</taxon>
    </lineage>
</organism>
<evidence type="ECO:0000259" key="3">
    <source>
        <dbReference type="Pfam" id="PF13845"/>
    </source>
</evidence>
<evidence type="ECO:0000256" key="2">
    <source>
        <dbReference type="SAM" id="SignalP"/>
    </source>
</evidence>
<dbReference type="STRING" id="1296565.SAMN05660657_01533"/>
<reference evidence="5" key="1">
    <citation type="submission" date="2016-10" db="EMBL/GenBank/DDBJ databases">
        <authorList>
            <person name="Varghese N."/>
            <person name="Submissions S."/>
        </authorList>
    </citation>
    <scope>NUCLEOTIDE SEQUENCE [LARGE SCALE GENOMIC DNA]</scope>
    <source>
        <strain evidence="5">DSM 46136</strain>
    </source>
</reference>
<dbReference type="PROSITE" id="PS51257">
    <property type="entry name" value="PROKAR_LIPOPROTEIN"/>
    <property type="match status" value="1"/>
</dbReference>
<feature type="signal peptide" evidence="2">
    <location>
        <begin position="1"/>
        <end position="28"/>
    </location>
</feature>
<dbReference type="Pfam" id="PF13845">
    <property type="entry name" value="Septum_form"/>
    <property type="match status" value="1"/>
</dbReference>
<keyword evidence="5" id="KW-1185">Reference proteome</keyword>
<dbReference type="Proteomes" id="UP000199546">
    <property type="component" value="Unassembled WGS sequence"/>
</dbReference>
<feature type="domain" description="Septum formation-related" evidence="3">
    <location>
        <begin position="67"/>
        <end position="262"/>
    </location>
</feature>
<evidence type="ECO:0000313" key="4">
    <source>
        <dbReference type="EMBL" id="SFT55979.1"/>
    </source>
</evidence>
<dbReference type="EMBL" id="FPBA01000004">
    <property type="protein sequence ID" value="SFT55979.1"/>
    <property type="molecule type" value="Genomic_DNA"/>
</dbReference>
<proteinExistence type="predicted"/>
<sequence>MPTARGRGHRRARIAAGALLGVLTAVLAGCSTTVDGEAYYAGLEQAKPTVPPAPPGSTDPVAAPLTGTCWLLADGQEETPLEPPQQAECSGDHDAETAVVGESGLDVDAPRPTEADLDAPDSPVSRALADLCGLDVVREYLGGDDLDDPYAYVAAYLPDEEQWAAGARWARCDVYYGYDAPETAPRVLQGALATGDDAFRACFAGSPADYSVVPCSEPHEAEPVGTEVAPLPDDPPYPDEPARQSLIGSCTAPAREYGGGEVPNGYVVDVWVDTPDEWAESAFARCALVPAGGGRTTTSVRP</sequence>
<dbReference type="OrthoDB" id="3381205at2"/>
<evidence type="ECO:0000313" key="5">
    <source>
        <dbReference type="Proteomes" id="UP000199546"/>
    </source>
</evidence>
<feature type="chain" id="PRO_5011465313" evidence="2">
    <location>
        <begin position="29"/>
        <end position="302"/>
    </location>
</feature>
<dbReference type="InterPro" id="IPR026004">
    <property type="entry name" value="Septum_form"/>
</dbReference>
<dbReference type="AlphaFoldDB" id="A0A1I6YZV9"/>
<gene>
    <name evidence="4" type="ORF">SAMN05660657_01533</name>
</gene>
<keyword evidence="2" id="KW-0732">Signal</keyword>
<feature type="region of interest" description="Disordered" evidence="1">
    <location>
        <begin position="217"/>
        <end position="238"/>
    </location>
</feature>
<dbReference type="RefSeq" id="WP_093578833.1">
    <property type="nucleotide sequence ID" value="NZ_FPBA01000004.1"/>
</dbReference>
<protein>
    <submittedName>
        <fullName evidence="4">Septum formation</fullName>
    </submittedName>
</protein>
<name>A0A1I6YZV9_9ACTN</name>
<evidence type="ECO:0000256" key="1">
    <source>
        <dbReference type="SAM" id="MobiDB-lite"/>
    </source>
</evidence>
<accession>A0A1I6YZV9</accession>